<dbReference type="EMBL" id="MWPH01000002">
    <property type="protein sequence ID" value="OVE84097.1"/>
    <property type="molecule type" value="Genomic_DNA"/>
</dbReference>
<sequence>MDRNISRRQLVGAVSAASITVAGCLNVFDSEGDGETTPGTESKLNDGNESSTDGEDESAAGDYTWPAIEAGEVVSDFETTAAWTAVTGDLETVSDAPSGTQAIAVESNEETAAMRIEFPRGLDLEGWDLSMAIKADAADRVHVEFMAPERGDHLTSIRDVPDDHDGWLRLDFGYIQKHGEPDLSNVRQLNIIAVGSDSGTRLVADDLRRTDAVDNGKAILALYDGDPSHYELAAPRLEERGWGAAVPVEPSHIGDGGRMDAQQLRELNDRGWDICSYPTVDGPLPALPEDRTQQIVETARGSLEDLGFDDGARHLFVPGDRLDEQTQAIIREHQESAFLFGASPTGAPPTGRYATPVIWGPDLHGGVRRAINLCDQYQQLVVLRIPRIVEEEAGSNSMSLADFEHLLDHLEHRGLDVVTPSDVLDGRLDSTDTRDDDQTEHLEGTILEAGEQQTFEGNGSTESETFDLADGVVRLAVTHDSGSPLECELISVDDDSAREIQILGTASGASESLVPVDAGQYRLAVDADDSWEIDLEQPAVHADDLEGLPASASGSGSAVVGPLRTEGNVSVTATYDGTGQFIVDGHGADGHTEQLINRVGEFDSSRSYSAGGAVWLTVAADGEWTLEIEA</sequence>
<dbReference type="CDD" id="cd10970">
    <property type="entry name" value="CE4_DAC_u1_6s"/>
    <property type="match status" value="1"/>
</dbReference>
<keyword evidence="3" id="KW-1185">Reference proteome</keyword>
<comment type="caution">
    <text evidence="2">The sequence shown here is derived from an EMBL/GenBank/DDBJ whole genome shotgun (WGS) entry which is preliminary data.</text>
</comment>
<name>A0A202E760_9EURY</name>
<protein>
    <submittedName>
        <fullName evidence="2">Polysaccharide deacetylase</fullName>
    </submittedName>
</protein>
<dbReference type="PROSITE" id="PS51257">
    <property type="entry name" value="PROKAR_LIPOPROTEIN"/>
    <property type="match status" value="1"/>
</dbReference>
<feature type="compositionally biased region" description="Polar residues" evidence="1">
    <location>
        <begin position="37"/>
        <end position="51"/>
    </location>
</feature>
<evidence type="ECO:0000313" key="3">
    <source>
        <dbReference type="Proteomes" id="UP000196084"/>
    </source>
</evidence>
<dbReference type="GO" id="GO:0005975">
    <property type="term" value="P:carbohydrate metabolic process"/>
    <property type="evidence" value="ECO:0007669"/>
    <property type="project" value="InterPro"/>
</dbReference>
<dbReference type="Gene3D" id="3.20.20.370">
    <property type="entry name" value="Glycoside hydrolase/deacetylase"/>
    <property type="match status" value="1"/>
</dbReference>
<gene>
    <name evidence="2" type="ORF">B2G88_06600</name>
</gene>
<dbReference type="RefSeq" id="WP_087714342.1">
    <property type="nucleotide sequence ID" value="NZ_MWPH01000002.1"/>
</dbReference>
<organism evidence="2 3">
    <name type="scientific">Natronolimnobius baerhuensis</name>
    <dbReference type="NCBI Taxonomy" id="253108"/>
    <lineage>
        <taxon>Archaea</taxon>
        <taxon>Methanobacteriati</taxon>
        <taxon>Methanobacteriota</taxon>
        <taxon>Stenosarchaea group</taxon>
        <taxon>Halobacteria</taxon>
        <taxon>Halobacteriales</taxon>
        <taxon>Natrialbaceae</taxon>
        <taxon>Natronolimnobius</taxon>
    </lineage>
</organism>
<proteinExistence type="predicted"/>
<dbReference type="Proteomes" id="UP000196084">
    <property type="component" value="Unassembled WGS sequence"/>
</dbReference>
<accession>A0A202E760</accession>
<feature type="region of interest" description="Disordered" evidence="1">
    <location>
        <begin position="30"/>
        <end position="60"/>
    </location>
</feature>
<reference evidence="2 3" key="1">
    <citation type="submission" date="2017-02" db="EMBL/GenBank/DDBJ databases">
        <title>Natronthermophilus aegyptiacus gen. nov.,sp. nov., an aerobic, extremely halophilic alkalithermophilic archaeon isolated from the athalassohaline Wadi An Natrun, Egypt.</title>
        <authorList>
            <person name="Zhao B."/>
        </authorList>
    </citation>
    <scope>NUCLEOTIDE SEQUENCE [LARGE SCALE GENOMIC DNA]</scope>
    <source>
        <strain evidence="2 3">CGMCC 1.3597</strain>
    </source>
</reference>
<dbReference type="OrthoDB" id="248140at2157"/>
<evidence type="ECO:0000256" key="1">
    <source>
        <dbReference type="SAM" id="MobiDB-lite"/>
    </source>
</evidence>
<dbReference type="SUPFAM" id="SSF88713">
    <property type="entry name" value="Glycoside hydrolase/deacetylase"/>
    <property type="match status" value="1"/>
</dbReference>
<dbReference type="AlphaFoldDB" id="A0A202E760"/>
<evidence type="ECO:0000313" key="2">
    <source>
        <dbReference type="EMBL" id="OVE84097.1"/>
    </source>
</evidence>
<dbReference type="InterPro" id="IPR011330">
    <property type="entry name" value="Glyco_hydro/deAcase_b/a-brl"/>
</dbReference>